<dbReference type="AlphaFoldDB" id="A0A081B896"/>
<reference evidence="2 3" key="1">
    <citation type="submission" date="2014-07" db="EMBL/GenBank/DDBJ databases">
        <title>Tepidicaulis marinum gen. nov., sp. nov., a novel marine bacterium denitrifying nitrate to nitrous oxide strictly under microaerobic conditions.</title>
        <authorList>
            <person name="Takeuchi M."/>
            <person name="Yamagishi T."/>
            <person name="Kamagata Y."/>
            <person name="Oshima K."/>
            <person name="Hattori M."/>
            <person name="Katayama T."/>
            <person name="Hanada S."/>
            <person name="Tamaki H."/>
            <person name="Marumo K."/>
            <person name="Maeda H."/>
            <person name="Nedachi M."/>
            <person name="Iwasaki W."/>
            <person name="Suwa Y."/>
            <person name="Sakata S."/>
        </authorList>
    </citation>
    <scope>NUCLEOTIDE SEQUENCE [LARGE SCALE GENOMIC DNA]</scope>
    <source>
        <strain evidence="2 3">MA2</strain>
    </source>
</reference>
<organism evidence="2 3">
    <name type="scientific">Tepidicaulis marinus</name>
    <dbReference type="NCBI Taxonomy" id="1333998"/>
    <lineage>
        <taxon>Bacteria</taxon>
        <taxon>Pseudomonadati</taxon>
        <taxon>Pseudomonadota</taxon>
        <taxon>Alphaproteobacteria</taxon>
        <taxon>Hyphomicrobiales</taxon>
        <taxon>Parvibaculaceae</taxon>
        <taxon>Tepidicaulis</taxon>
    </lineage>
</organism>
<dbReference type="EMBL" id="BBIO01000003">
    <property type="protein sequence ID" value="GAK44264.1"/>
    <property type="molecule type" value="Genomic_DNA"/>
</dbReference>
<sequence>MDELRELAGRAGMLLKARGERLAVTESTCGGLLSAAFVAQPGASGFYLGGAVIYTREAGRALYQIEAAALKGKSPLTEDYIAALAEGFRGQMGADWALGEMGAAGPDPSPYGPPAGTAAIALAGPSPSARIVSTGVATRAENMRLFAKAALELLIEGLEGA</sequence>
<name>A0A081B896_9HYPH</name>
<dbReference type="NCBIfam" id="TIGR00199">
    <property type="entry name" value="PncC_domain"/>
    <property type="match status" value="1"/>
</dbReference>
<dbReference type="eggNOG" id="COG1546">
    <property type="taxonomic scope" value="Bacteria"/>
</dbReference>
<dbReference type="STRING" id="1333998.M2A_0763"/>
<dbReference type="SUPFAM" id="SSF142433">
    <property type="entry name" value="CinA-like"/>
    <property type="match status" value="1"/>
</dbReference>
<dbReference type="Pfam" id="PF02464">
    <property type="entry name" value="CinA"/>
    <property type="match status" value="1"/>
</dbReference>
<gene>
    <name evidence="2" type="ORF">M2A_0763</name>
</gene>
<dbReference type="InterPro" id="IPR008136">
    <property type="entry name" value="CinA_C"/>
</dbReference>
<evidence type="ECO:0000313" key="2">
    <source>
        <dbReference type="EMBL" id="GAK44264.1"/>
    </source>
</evidence>
<dbReference type="InterPro" id="IPR036653">
    <property type="entry name" value="CinA-like_C"/>
</dbReference>
<dbReference type="Proteomes" id="UP000028702">
    <property type="component" value="Unassembled WGS sequence"/>
</dbReference>
<evidence type="ECO:0000313" key="3">
    <source>
        <dbReference type="Proteomes" id="UP000028702"/>
    </source>
</evidence>
<feature type="domain" description="CinA C-terminal" evidence="1">
    <location>
        <begin position="6"/>
        <end position="156"/>
    </location>
</feature>
<accession>A0A081B896</accession>
<evidence type="ECO:0000259" key="1">
    <source>
        <dbReference type="Pfam" id="PF02464"/>
    </source>
</evidence>
<dbReference type="RefSeq" id="WP_045443225.1">
    <property type="nucleotide sequence ID" value="NZ_BBIO01000003.1"/>
</dbReference>
<proteinExistence type="predicted"/>
<dbReference type="Gene3D" id="3.90.950.20">
    <property type="entry name" value="CinA-like"/>
    <property type="match status" value="1"/>
</dbReference>
<protein>
    <submittedName>
        <fullName evidence="2">CinA domain-containing protein</fullName>
    </submittedName>
</protein>
<keyword evidence="3" id="KW-1185">Reference proteome</keyword>
<comment type="caution">
    <text evidence="2">The sequence shown here is derived from an EMBL/GenBank/DDBJ whole genome shotgun (WGS) entry which is preliminary data.</text>
</comment>